<dbReference type="EMBL" id="CP033219">
    <property type="protein sequence ID" value="AZV79812.1"/>
    <property type="molecule type" value="Genomic_DNA"/>
</dbReference>
<feature type="compositionally biased region" description="Polar residues" evidence="1">
    <location>
        <begin position="389"/>
        <end position="403"/>
    </location>
</feature>
<dbReference type="Gene3D" id="2.150.10.10">
    <property type="entry name" value="Serralysin-like metalloprotease, C-terminal"/>
    <property type="match status" value="2"/>
</dbReference>
<keyword evidence="4" id="KW-1185">Reference proteome</keyword>
<dbReference type="GO" id="GO:0005509">
    <property type="term" value="F:calcium ion binding"/>
    <property type="evidence" value="ECO:0007669"/>
    <property type="project" value="InterPro"/>
</dbReference>
<dbReference type="AlphaFoldDB" id="A0A3T0N781"/>
<name>A0A3T0N781_9RHOB</name>
<evidence type="ECO:0000313" key="4">
    <source>
        <dbReference type="Proteomes" id="UP000283063"/>
    </source>
</evidence>
<dbReference type="RefSeq" id="WP_127750400.1">
    <property type="nucleotide sequence ID" value="NZ_CP033219.1"/>
</dbReference>
<evidence type="ECO:0000313" key="3">
    <source>
        <dbReference type="EMBL" id="AZV79812.1"/>
    </source>
</evidence>
<feature type="chain" id="PRO_5019159402" description="Calcium-binding protein" evidence="2">
    <location>
        <begin position="22"/>
        <end position="559"/>
    </location>
</feature>
<feature type="region of interest" description="Disordered" evidence="1">
    <location>
        <begin position="372"/>
        <end position="418"/>
    </location>
</feature>
<dbReference type="Pfam" id="PF00353">
    <property type="entry name" value="HemolysinCabind"/>
    <property type="match status" value="5"/>
</dbReference>
<feature type="signal peptide" evidence="2">
    <location>
        <begin position="1"/>
        <end position="21"/>
    </location>
</feature>
<dbReference type="PRINTS" id="PR00313">
    <property type="entry name" value="CABNDNGRPT"/>
</dbReference>
<reference evidence="3 4" key="1">
    <citation type="submission" date="2018-10" db="EMBL/GenBank/DDBJ databases">
        <title>Parasedimentitalea marina sp. nov., a psychrophilic bacterium isolated from deep seawater of the New Britain Trench.</title>
        <authorList>
            <person name="Cao J."/>
        </authorList>
    </citation>
    <scope>NUCLEOTIDE SEQUENCE [LARGE SCALE GENOMIC DNA]</scope>
    <source>
        <strain evidence="3 4">W43</strain>
    </source>
</reference>
<evidence type="ECO:0008006" key="5">
    <source>
        <dbReference type="Google" id="ProtNLM"/>
    </source>
</evidence>
<dbReference type="KEGG" id="sedi:EBB79_19320"/>
<evidence type="ECO:0000256" key="1">
    <source>
        <dbReference type="SAM" id="MobiDB-lite"/>
    </source>
</evidence>
<organism evidence="3 4">
    <name type="scientific">Parasedimentitalea marina</name>
    <dbReference type="NCBI Taxonomy" id="2483033"/>
    <lineage>
        <taxon>Bacteria</taxon>
        <taxon>Pseudomonadati</taxon>
        <taxon>Pseudomonadota</taxon>
        <taxon>Alphaproteobacteria</taxon>
        <taxon>Rhodobacterales</taxon>
        <taxon>Paracoccaceae</taxon>
        <taxon>Parasedimentitalea</taxon>
    </lineage>
</organism>
<dbReference type="Proteomes" id="UP000283063">
    <property type="component" value="Chromosome"/>
</dbReference>
<sequence>MLGIFALLGVVSVGLAVASLADDDDSSQDGDLSDQPDDPVELIGEAGVVDFLEGGSGNDTLTGNRDDADVLIGGGGNDLFNLEVGNTATGGEGEDLFLIDAGYSWGEDDAPIQLTDFDPTEDQLVLEFDQADVDIRPLEDEAGLGVYSEGGHLILALPGVTELQEGAVTFATELQADFSEDRGIEFAVSLISGADITVADPAEGNPYSFVVADSGDNTISVSADASIIQGGAGDDFIEVVGDGENPLPEVDTFGTSHLHELLDHGVPPIGALHHNLFGGAGADTISVHDASAFIRTSDDSEGDLVQLSGEVTALVEAGPNDTVIGSDDALVTQVLLHGDGGRFEGGEASEIAAALGDSTLIGGGGHDVLLGSDGAQNLSGGQGDDYLNPNDNRVPSHHSSSVYENMDDQSDTLDGGAGNDVLVLSNGDVATGGSGSDSFSAYLDVEHELGGATLSDFDPENETIRIYLSGGEFMDESSIFTGETYDLRGRVEEVETPDGNTRILVDGSDVMELTGQTGMNIGFEHTFENNETVWYDLEGNESDPADLAVLISVHENYHG</sequence>
<protein>
    <recommendedName>
        <fullName evidence="5">Calcium-binding protein</fullName>
    </recommendedName>
</protein>
<proteinExistence type="predicted"/>
<evidence type="ECO:0000256" key="2">
    <source>
        <dbReference type="SAM" id="SignalP"/>
    </source>
</evidence>
<dbReference type="InterPro" id="IPR011049">
    <property type="entry name" value="Serralysin-like_metalloprot_C"/>
</dbReference>
<dbReference type="SUPFAM" id="SSF51120">
    <property type="entry name" value="beta-Roll"/>
    <property type="match status" value="2"/>
</dbReference>
<dbReference type="OrthoDB" id="8479154at2"/>
<dbReference type="InterPro" id="IPR001343">
    <property type="entry name" value="Hemolysn_Ca-bd"/>
</dbReference>
<keyword evidence="2" id="KW-0732">Signal</keyword>
<gene>
    <name evidence="3" type="ORF">EBB79_19320</name>
</gene>
<accession>A0A3T0N781</accession>